<dbReference type="InterPro" id="IPR035906">
    <property type="entry name" value="MetI-like_sf"/>
</dbReference>
<keyword evidence="6 7" id="KW-0472">Membrane</keyword>
<evidence type="ECO:0000256" key="7">
    <source>
        <dbReference type="RuleBase" id="RU363032"/>
    </source>
</evidence>
<dbReference type="SUPFAM" id="SSF161098">
    <property type="entry name" value="MetI-like"/>
    <property type="match status" value="1"/>
</dbReference>
<dbReference type="EMBL" id="JAEQNB010000002">
    <property type="protein sequence ID" value="MBL0386423.1"/>
    <property type="molecule type" value="Genomic_DNA"/>
</dbReference>
<dbReference type="Gene3D" id="1.10.3720.10">
    <property type="entry name" value="MetI-like"/>
    <property type="match status" value="1"/>
</dbReference>
<keyword evidence="3" id="KW-1003">Cell membrane</keyword>
<evidence type="ECO:0000256" key="5">
    <source>
        <dbReference type="ARBA" id="ARBA00022989"/>
    </source>
</evidence>
<organism evidence="9 10">
    <name type="scientific">Tumebacillus amylolyticus</name>
    <dbReference type="NCBI Taxonomy" id="2801339"/>
    <lineage>
        <taxon>Bacteria</taxon>
        <taxon>Bacillati</taxon>
        <taxon>Bacillota</taxon>
        <taxon>Bacilli</taxon>
        <taxon>Bacillales</taxon>
        <taxon>Alicyclobacillaceae</taxon>
        <taxon>Tumebacillus</taxon>
    </lineage>
</organism>
<feature type="transmembrane region" description="Helical" evidence="7">
    <location>
        <begin position="12"/>
        <end position="33"/>
    </location>
</feature>
<comment type="subcellular location">
    <subcellularLocation>
        <location evidence="1 7">Cell membrane</location>
        <topology evidence="1 7">Multi-pass membrane protein</topology>
    </subcellularLocation>
</comment>
<evidence type="ECO:0000256" key="1">
    <source>
        <dbReference type="ARBA" id="ARBA00004651"/>
    </source>
</evidence>
<evidence type="ECO:0000259" key="8">
    <source>
        <dbReference type="PROSITE" id="PS50928"/>
    </source>
</evidence>
<evidence type="ECO:0000256" key="3">
    <source>
        <dbReference type="ARBA" id="ARBA00022475"/>
    </source>
</evidence>
<reference evidence="9 10" key="1">
    <citation type="submission" date="2021-01" db="EMBL/GenBank/DDBJ databases">
        <title>Tumebacillus sp. strain ITR2 16S ribosomal RNA gene Genome sequencing and assembly.</title>
        <authorList>
            <person name="Kang M."/>
        </authorList>
    </citation>
    <scope>NUCLEOTIDE SEQUENCE [LARGE SCALE GENOMIC DNA]</scope>
    <source>
        <strain evidence="9 10">ITR2</strain>
    </source>
</reference>
<proteinExistence type="inferred from homology"/>
<evidence type="ECO:0000256" key="2">
    <source>
        <dbReference type="ARBA" id="ARBA00022448"/>
    </source>
</evidence>
<feature type="transmembrane region" description="Helical" evidence="7">
    <location>
        <begin position="179"/>
        <end position="198"/>
    </location>
</feature>
<dbReference type="InterPro" id="IPR005769">
    <property type="entry name" value="PhnE/PtxC"/>
</dbReference>
<evidence type="ECO:0000313" key="9">
    <source>
        <dbReference type="EMBL" id="MBL0386423.1"/>
    </source>
</evidence>
<feature type="transmembrane region" description="Helical" evidence="7">
    <location>
        <begin position="234"/>
        <end position="255"/>
    </location>
</feature>
<dbReference type="InterPro" id="IPR000515">
    <property type="entry name" value="MetI-like"/>
</dbReference>
<gene>
    <name evidence="9" type="primary">phnE</name>
    <name evidence="9" type="ORF">JJB07_07165</name>
</gene>
<dbReference type="PROSITE" id="PS50928">
    <property type="entry name" value="ABC_TM1"/>
    <property type="match status" value="1"/>
</dbReference>
<comment type="caution">
    <text evidence="9">The sequence shown here is derived from an EMBL/GenBank/DDBJ whole genome shotgun (WGS) entry which is preliminary data.</text>
</comment>
<dbReference type="RefSeq" id="WP_201632915.1">
    <property type="nucleotide sequence ID" value="NZ_JAEQNB010000002.1"/>
</dbReference>
<keyword evidence="5 7" id="KW-1133">Transmembrane helix</keyword>
<evidence type="ECO:0000256" key="4">
    <source>
        <dbReference type="ARBA" id="ARBA00022692"/>
    </source>
</evidence>
<accession>A0ABS1J825</accession>
<evidence type="ECO:0000256" key="6">
    <source>
        <dbReference type="ARBA" id="ARBA00023136"/>
    </source>
</evidence>
<protein>
    <submittedName>
        <fullName evidence="9">Phosphonate ABC transporter, permease protein PhnE</fullName>
    </submittedName>
</protein>
<dbReference type="PANTHER" id="PTHR30043:SF1">
    <property type="entry name" value="ABC TRANSPORT SYSTEM PERMEASE PROTEIN P69"/>
    <property type="match status" value="1"/>
</dbReference>
<feature type="transmembrane region" description="Helical" evidence="7">
    <location>
        <begin position="203"/>
        <end position="222"/>
    </location>
</feature>
<dbReference type="PANTHER" id="PTHR30043">
    <property type="entry name" value="PHOSPHONATES TRANSPORT SYSTEM PERMEASE PROTEIN"/>
    <property type="match status" value="1"/>
</dbReference>
<evidence type="ECO:0000313" key="10">
    <source>
        <dbReference type="Proteomes" id="UP000602284"/>
    </source>
</evidence>
<keyword evidence="4 7" id="KW-0812">Transmembrane</keyword>
<dbReference type="NCBIfam" id="TIGR01097">
    <property type="entry name" value="PhnE"/>
    <property type="match status" value="1"/>
</dbReference>
<comment type="similarity">
    <text evidence="7">Belongs to the binding-protein-dependent transport system permease family.</text>
</comment>
<sequence>MNQSKAIKPPSKLKYTFIFLILAVLYVFSYIGIKVNFVDLWTGLPNIGDMLSQLWPPDFVYFKSIMKPMMETLKMAILGTFLGAVLAIPFTLLAARNVFVNRWVTGITRVILNFVRTIPDLLLASIFVAIAGLGPLAGVGALVFFSFGIITKMTYESVETIDPGPLESMTAVGANKMQFIGFAVVPQALPAFVAYVLYTFEVCVRASAILGLVGAGGIGMVLKTNLDLFNYTHVTSIILFTLIIVIIIDSISAAIREKLL</sequence>
<keyword evidence="10" id="KW-1185">Reference proteome</keyword>
<dbReference type="Pfam" id="PF00528">
    <property type="entry name" value="BPD_transp_1"/>
    <property type="match status" value="1"/>
</dbReference>
<feature type="domain" description="ABC transmembrane type-1" evidence="8">
    <location>
        <begin position="69"/>
        <end position="252"/>
    </location>
</feature>
<feature type="transmembrane region" description="Helical" evidence="7">
    <location>
        <begin position="76"/>
        <end position="100"/>
    </location>
</feature>
<dbReference type="CDD" id="cd06261">
    <property type="entry name" value="TM_PBP2"/>
    <property type="match status" value="1"/>
</dbReference>
<dbReference type="Proteomes" id="UP000602284">
    <property type="component" value="Unassembled WGS sequence"/>
</dbReference>
<name>A0ABS1J825_9BACL</name>
<keyword evidence="2 7" id="KW-0813">Transport</keyword>
<feature type="transmembrane region" description="Helical" evidence="7">
    <location>
        <begin position="121"/>
        <end position="150"/>
    </location>
</feature>